<keyword evidence="7 8" id="KW-0472">Membrane</keyword>
<reference evidence="11" key="1">
    <citation type="journal article" date="2020" name="Syst. Appl. Microbiol.">
        <title>Streptomyces alkaliterrae sp. nov., isolated from an alkaline soil, and emended descriptions of Streptomyces alkaliphilus, Streptomyces calidiresistens and Streptomyces durbertensis.</title>
        <authorList>
            <person name="Swiecimska M."/>
            <person name="Golinska P."/>
            <person name="Nouioui I."/>
            <person name="Wypij M."/>
            <person name="Rai M."/>
            <person name="Sangal V."/>
            <person name="Goodfellow M."/>
        </authorList>
    </citation>
    <scope>NUCLEOTIDE SEQUENCE [LARGE SCALE GENOMIC DNA]</scope>
    <source>
        <strain evidence="11">DSM 104538</strain>
    </source>
</reference>
<dbReference type="Pfam" id="PF18967">
    <property type="entry name" value="PycTM"/>
    <property type="match status" value="1"/>
</dbReference>
<evidence type="ECO:0000259" key="9">
    <source>
        <dbReference type="Pfam" id="PF18967"/>
    </source>
</evidence>
<dbReference type="InterPro" id="IPR043760">
    <property type="entry name" value="PycTM_dom"/>
</dbReference>
<evidence type="ECO:0000256" key="2">
    <source>
        <dbReference type="ARBA" id="ARBA00022475"/>
    </source>
</evidence>
<sequence>MATAQRLLDELRGEVARADSKASVLLGAIGMTVGTVTSVLTGRSWGPGQLVVPAQVVWWAGAGCLLVALGALLMAVLPRYRDSRWQPGRPLTYFADIRKAAAAGRLRDALADTERAPLDSLAASLGEVSRIVAEKHRWVRTGLLTFCLGVPLLCVPMLAG</sequence>
<accession>A0ABR6EP13</accession>
<feature type="transmembrane region" description="Helical" evidence="8">
    <location>
        <begin position="138"/>
        <end position="159"/>
    </location>
</feature>
<evidence type="ECO:0000256" key="3">
    <source>
        <dbReference type="ARBA" id="ARBA00022692"/>
    </source>
</evidence>
<gene>
    <name evidence="10" type="ORF">GL263_26610</name>
</gene>
<evidence type="ECO:0000256" key="6">
    <source>
        <dbReference type="ARBA" id="ARBA00023118"/>
    </source>
</evidence>
<evidence type="ECO:0000256" key="4">
    <source>
        <dbReference type="ARBA" id="ARBA00022741"/>
    </source>
</evidence>
<protein>
    <recommendedName>
        <fullName evidence="9">Pycsar effector protein domain-containing protein</fullName>
    </recommendedName>
</protein>
<evidence type="ECO:0000256" key="5">
    <source>
        <dbReference type="ARBA" id="ARBA00022989"/>
    </source>
</evidence>
<comment type="subcellular location">
    <subcellularLocation>
        <location evidence="1">Cell membrane</location>
    </subcellularLocation>
</comment>
<feature type="domain" description="Pycsar effector protein" evidence="9">
    <location>
        <begin position="4"/>
        <end position="155"/>
    </location>
</feature>
<organism evidence="10 11">
    <name type="scientific">Streptomyces durbertensis</name>
    <dbReference type="NCBI Taxonomy" id="2448886"/>
    <lineage>
        <taxon>Bacteria</taxon>
        <taxon>Bacillati</taxon>
        <taxon>Actinomycetota</taxon>
        <taxon>Actinomycetes</taxon>
        <taxon>Kitasatosporales</taxon>
        <taxon>Streptomycetaceae</taxon>
        <taxon>Streptomyces</taxon>
    </lineage>
</organism>
<comment type="caution">
    <text evidence="10">The sequence shown here is derived from an EMBL/GenBank/DDBJ whole genome shotgun (WGS) entry which is preliminary data.</text>
</comment>
<feature type="transmembrane region" description="Helical" evidence="8">
    <location>
        <begin position="22"/>
        <end position="45"/>
    </location>
</feature>
<keyword evidence="3 8" id="KW-0812">Transmembrane</keyword>
<dbReference type="EMBL" id="WMLF01000762">
    <property type="protein sequence ID" value="MBB1247092.1"/>
    <property type="molecule type" value="Genomic_DNA"/>
</dbReference>
<proteinExistence type="predicted"/>
<keyword evidence="2" id="KW-1003">Cell membrane</keyword>
<evidence type="ECO:0000313" key="11">
    <source>
        <dbReference type="Proteomes" id="UP000766698"/>
    </source>
</evidence>
<dbReference type="RefSeq" id="WP_182858289.1">
    <property type="nucleotide sequence ID" value="NZ_WMLF01000762.1"/>
</dbReference>
<evidence type="ECO:0000256" key="1">
    <source>
        <dbReference type="ARBA" id="ARBA00004236"/>
    </source>
</evidence>
<feature type="transmembrane region" description="Helical" evidence="8">
    <location>
        <begin position="57"/>
        <end position="77"/>
    </location>
</feature>
<keyword evidence="11" id="KW-1185">Reference proteome</keyword>
<dbReference type="Proteomes" id="UP000766698">
    <property type="component" value="Unassembled WGS sequence"/>
</dbReference>
<evidence type="ECO:0000256" key="7">
    <source>
        <dbReference type="ARBA" id="ARBA00023136"/>
    </source>
</evidence>
<evidence type="ECO:0000256" key="8">
    <source>
        <dbReference type="SAM" id="Phobius"/>
    </source>
</evidence>
<keyword evidence="6" id="KW-0051">Antiviral defense</keyword>
<keyword evidence="4" id="KW-0547">Nucleotide-binding</keyword>
<keyword evidence="5 8" id="KW-1133">Transmembrane helix</keyword>
<evidence type="ECO:0000313" key="10">
    <source>
        <dbReference type="EMBL" id="MBB1247092.1"/>
    </source>
</evidence>
<name>A0ABR6EP13_9ACTN</name>